<name>A0ABS8ZLQ2_9PSEU</name>
<sequence length="120" mass="13283">MWDLGVYTKREMDEMARDLAEEARLAATTTMSTRLGQDPGSARTKHAPSMRGLRMLWIGNTGPLVPVPPEVLDLIKRLLDLTKQALAPDATEDVRNQARQVLLELDSHWLSLSGTSQDGS</sequence>
<dbReference type="RefSeq" id="WP_233730187.1">
    <property type="nucleotide sequence ID" value="NZ_JAJVCN010000003.1"/>
</dbReference>
<comment type="caution">
    <text evidence="1">The sequence shown here is derived from an EMBL/GenBank/DDBJ whole genome shotgun (WGS) entry which is preliminary data.</text>
</comment>
<keyword evidence="2" id="KW-1185">Reference proteome</keyword>
<accession>A0ABS8ZLQ2</accession>
<proteinExistence type="predicted"/>
<gene>
    <name evidence="1" type="ORF">LWC34_38785</name>
</gene>
<dbReference type="EMBL" id="JAJVCN010000003">
    <property type="protein sequence ID" value="MCE7008716.1"/>
    <property type="molecule type" value="Genomic_DNA"/>
</dbReference>
<protein>
    <submittedName>
        <fullName evidence="1">Uncharacterized protein</fullName>
    </submittedName>
</protein>
<evidence type="ECO:0000313" key="2">
    <source>
        <dbReference type="Proteomes" id="UP001521150"/>
    </source>
</evidence>
<reference evidence="1 2" key="1">
    <citation type="submission" date="2021-12" db="EMBL/GenBank/DDBJ databases">
        <title>Genome sequence of Kibdelosporangium philippinense ATCC 49844.</title>
        <authorList>
            <person name="Fedorov E.A."/>
            <person name="Omeragic M."/>
            <person name="Shalygina K.F."/>
            <person name="Maclea K.S."/>
        </authorList>
    </citation>
    <scope>NUCLEOTIDE SEQUENCE [LARGE SCALE GENOMIC DNA]</scope>
    <source>
        <strain evidence="1 2">ATCC 49844</strain>
    </source>
</reference>
<dbReference type="Proteomes" id="UP001521150">
    <property type="component" value="Unassembled WGS sequence"/>
</dbReference>
<organism evidence="1 2">
    <name type="scientific">Kibdelosporangium philippinense</name>
    <dbReference type="NCBI Taxonomy" id="211113"/>
    <lineage>
        <taxon>Bacteria</taxon>
        <taxon>Bacillati</taxon>
        <taxon>Actinomycetota</taxon>
        <taxon>Actinomycetes</taxon>
        <taxon>Pseudonocardiales</taxon>
        <taxon>Pseudonocardiaceae</taxon>
        <taxon>Kibdelosporangium</taxon>
    </lineage>
</organism>
<evidence type="ECO:0000313" key="1">
    <source>
        <dbReference type="EMBL" id="MCE7008716.1"/>
    </source>
</evidence>